<evidence type="ECO:0000259" key="4">
    <source>
        <dbReference type="Pfam" id="PF16378"/>
    </source>
</evidence>
<evidence type="ECO:0000313" key="7">
    <source>
        <dbReference type="Proteomes" id="UP000284434"/>
    </source>
</evidence>
<feature type="chain" id="PRO_5018978102" evidence="2">
    <location>
        <begin position="26"/>
        <end position="978"/>
    </location>
</feature>
<reference evidence="5" key="2">
    <citation type="submission" date="2022-01" db="EMBL/GenBank/DDBJ databases">
        <title>Collection of gut derived symbiotic bacterial strains cultured from healthy donors.</title>
        <authorList>
            <person name="Lin H."/>
            <person name="Kohout C."/>
            <person name="Waligurski E."/>
            <person name="Pamer E.G."/>
        </authorList>
    </citation>
    <scope>NUCLEOTIDE SEQUENCE</scope>
    <source>
        <strain evidence="5">DFI.1.149</strain>
    </source>
</reference>
<dbReference type="CDD" id="cd14948">
    <property type="entry name" value="BACON"/>
    <property type="match status" value="1"/>
</dbReference>
<dbReference type="Pfam" id="PF16378">
    <property type="entry name" value="DUF4988"/>
    <property type="match status" value="2"/>
</dbReference>
<dbReference type="SUPFAM" id="SSF52058">
    <property type="entry name" value="L domain-like"/>
    <property type="match status" value="2"/>
</dbReference>
<proteinExistence type="predicted"/>
<gene>
    <name evidence="6" type="ORF">DXA53_08625</name>
    <name evidence="5" type="ORF">L0P03_05980</name>
</gene>
<feature type="domain" description="DUF4988" evidence="4">
    <location>
        <begin position="36"/>
        <end position="186"/>
    </location>
</feature>
<feature type="domain" description="DUF4988" evidence="4">
    <location>
        <begin position="223"/>
        <end position="345"/>
    </location>
</feature>
<dbReference type="AlphaFoldDB" id="A0A413IC85"/>
<accession>A0A413IC85</accession>
<evidence type="ECO:0000256" key="2">
    <source>
        <dbReference type="SAM" id="SignalP"/>
    </source>
</evidence>
<dbReference type="Pfam" id="PF13004">
    <property type="entry name" value="BACON"/>
    <property type="match status" value="1"/>
</dbReference>
<feature type="region of interest" description="Disordered" evidence="1">
    <location>
        <begin position="262"/>
        <end position="283"/>
    </location>
</feature>
<dbReference type="InterPro" id="IPR032675">
    <property type="entry name" value="LRR_dom_sf"/>
</dbReference>
<dbReference type="PANTHER" id="PTHR45661:SF3">
    <property type="entry name" value="IG-LIKE DOMAIN-CONTAINING PROTEIN"/>
    <property type="match status" value="1"/>
</dbReference>
<evidence type="ECO:0000256" key="1">
    <source>
        <dbReference type="SAM" id="MobiDB-lite"/>
    </source>
</evidence>
<dbReference type="Proteomes" id="UP000284434">
    <property type="component" value="Unassembled WGS sequence"/>
</dbReference>
<dbReference type="EMBL" id="QSCO01000010">
    <property type="protein sequence ID" value="RGY06903.1"/>
    <property type="molecule type" value="Genomic_DNA"/>
</dbReference>
<dbReference type="InterPro" id="IPR032149">
    <property type="entry name" value="DUF4988"/>
</dbReference>
<sequence length="978" mass="107607">MWNLFTYFFKCRHLVWLPVLCVALAGCKDDFDDSELRDQIADLDGRLTSLEKLCAQMNTNISSMQTIVSALQQNDYITGVTPITEGGNTIGYTITFMKNRPITIYHGKDGKKGEDGITPRFKIENGRWMVSRDNGSTWEDAGQATGDQGLPGVAGITPKLKIESGRWLISWDNGASWEDVGQATGDQGQQGAAGITPQFKIELGNWFVSFDHGTNWSLLGQATGDKGEDGITPVIGIRQDTDGIYYWTLNGTWLLDNNNQKVKAEGTDGESGEAGEEGKPGQNGITPLLKIEGGYWYVSYDNENSWKQLGKATGESEGNFFQEITEDDDYVYITLTGNQTTISIPKYKPLSIQFDISKDICASPHTTYIIGYKLIGSDKNTIIKAIAQDGYRALINTIDYSQGKIEITTPNDIVDSEVLVLISNDKGNTVIRSINFINGIISITTKNYSVGYEGGIVDVELTTNIEYIINIPDEAKSWLSLAPTSRSSMRDEVISFVVQPNENVEERSATILLQDQYRMYSESILITQQSKSMNDVFHVSVPGTLSQLIPVESINLIEEITITGSLNKTDYDFLNTLPILKRVDLSGLTDVTIPSNAFYNSVIENPTISTVILPLNLIEISDYAFYKSSIISIDIPLTVKRIGAHAFDNSKITSLIIPNSVEYIGEYVFANTENLHENFSIILPSNLIEIPDYAFYKSSIISIDIPPTVKRIGAHAFDNSKITSLIIPNSIEHIENNAFASTYNLRGNIIIPNTTTFIGECAFQHSNFDGTLTLGSGIKEIGPSAFQACHNVKGDLIIPANIQRIGKNAFSYCGSLYKKTLQINAELDTIPTGAFANANLTGSLIIPQNVVYIGSLAFSDNDFSGDLIIPNKVKIIGSGAFAKNNNATSRYNNLILGESITYIGELAFSIYNSQFNIFVGLSFNKVQIKITNPNSLSCRDAFGFSTATKQNFEVPLGTSSIYQKLFNGHINSIVEVEF</sequence>
<keyword evidence="2" id="KW-0732">Signal</keyword>
<evidence type="ECO:0000313" key="5">
    <source>
        <dbReference type="EMBL" id="MCG4959405.1"/>
    </source>
</evidence>
<dbReference type="EMBL" id="JAKNDN010000009">
    <property type="protein sequence ID" value="MCG4959405.1"/>
    <property type="molecule type" value="Genomic_DNA"/>
</dbReference>
<dbReference type="Gene3D" id="3.80.10.10">
    <property type="entry name" value="Ribonuclease Inhibitor"/>
    <property type="match status" value="3"/>
</dbReference>
<evidence type="ECO:0000259" key="3">
    <source>
        <dbReference type="Pfam" id="PF13004"/>
    </source>
</evidence>
<dbReference type="Gene3D" id="2.60.40.10">
    <property type="entry name" value="Immunoglobulins"/>
    <property type="match status" value="1"/>
</dbReference>
<dbReference type="InterPro" id="IPR024361">
    <property type="entry name" value="BACON"/>
</dbReference>
<dbReference type="SUPFAM" id="SSF110296">
    <property type="entry name" value="Oligoxyloglucan reducing end-specific cellobiohydrolase"/>
    <property type="match status" value="1"/>
</dbReference>
<evidence type="ECO:0000313" key="6">
    <source>
        <dbReference type="EMBL" id="RGY06903.1"/>
    </source>
</evidence>
<feature type="domain" description="BACON" evidence="3">
    <location>
        <begin position="474"/>
        <end position="528"/>
    </location>
</feature>
<dbReference type="Proteomes" id="UP001199750">
    <property type="component" value="Unassembled WGS sequence"/>
</dbReference>
<feature type="signal peptide" evidence="2">
    <location>
        <begin position="1"/>
        <end position="25"/>
    </location>
</feature>
<dbReference type="InterPro" id="IPR026906">
    <property type="entry name" value="LRR_5"/>
</dbReference>
<dbReference type="Pfam" id="PF13306">
    <property type="entry name" value="LRR_5"/>
    <property type="match status" value="2"/>
</dbReference>
<comment type="caution">
    <text evidence="6">The sequence shown here is derived from an EMBL/GenBank/DDBJ whole genome shotgun (WGS) entry which is preliminary data.</text>
</comment>
<dbReference type="InterPro" id="IPR013783">
    <property type="entry name" value="Ig-like_fold"/>
</dbReference>
<name>A0A413IC85_9BACT</name>
<organism evidence="6 7">
    <name type="scientific">Odoribacter splanchnicus</name>
    <dbReference type="NCBI Taxonomy" id="28118"/>
    <lineage>
        <taxon>Bacteria</taxon>
        <taxon>Pseudomonadati</taxon>
        <taxon>Bacteroidota</taxon>
        <taxon>Bacteroidia</taxon>
        <taxon>Bacteroidales</taxon>
        <taxon>Odoribacteraceae</taxon>
        <taxon>Odoribacter</taxon>
    </lineage>
</organism>
<reference evidence="6 7" key="1">
    <citation type="submission" date="2018-08" db="EMBL/GenBank/DDBJ databases">
        <title>A genome reference for cultivated species of the human gut microbiota.</title>
        <authorList>
            <person name="Zou Y."/>
            <person name="Xue W."/>
            <person name="Luo G."/>
        </authorList>
    </citation>
    <scope>NUCLEOTIDE SEQUENCE [LARGE SCALE GENOMIC DNA]</scope>
    <source>
        <strain evidence="6 7">OF03-11</strain>
    </source>
</reference>
<dbReference type="InterPro" id="IPR053139">
    <property type="entry name" value="Surface_bspA-like"/>
</dbReference>
<protein>
    <submittedName>
        <fullName evidence="5">Leucine-rich repeat protein</fullName>
    </submittedName>
</protein>
<dbReference type="PANTHER" id="PTHR45661">
    <property type="entry name" value="SURFACE ANTIGEN"/>
    <property type="match status" value="1"/>
</dbReference>
<dbReference type="RefSeq" id="WP_118103671.1">
    <property type="nucleotide sequence ID" value="NZ_JAHOOV010000013.1"/>
</dbReference>